<accession>A0A8S1JXX0</accession>
<evidence type="ECO:0000313" key="2">
    <source>
        <dbReference type="EMBL" id="CAD8047582.1"/>
    </source>
</evidence>
<dbReference type="Proteomes" id="UP000692954">
    <property type="component" value="Unassembled WGS sequence"/>
</dbReference>
<name>A0A8S1JXX0_9CILI</name>
<dbReference type="AlphaFoldDB" id="A0A8S1JXX0"/>
<proteinExistence type="predicted"/>
<dbReference type="EMBL" id="CAJJDN010000002">
    <property type="protein sequence ID" value="CAD8047582.1"/>
    <property type="molecule type" value="Genomic_DNA"/>
</dbReference>
<feature type="compositionally biased region" description="Polar residues" evidence="1">
    <location>
        <begin position="15"/>
        <end position="33"/>
    </location>
</feature>
<feature type="compositionally biased region" description="Low complexity" evidence="1">
    <location>
        <begin position="158"/>
        <end position="184"/>
    </location>
</feature>
<protein>
    <submittedName>
        <fullName evidence="2">Uncharacterized protein</fullName>
    </submittedName>
</protein>
<feature type="compositionally biased region" description="Polar residues" evidence="1">
    <location>
        <begin position="42"/>
        <end position="56"/>
    </location>
</feature>
<feature type="compositionally biased region" description="Low complexity" evidence="1">
    <location>
        <begin position="193"/>
        <end position="211"/>
    </location>
</feature>
<evidence type="ECO:0000313" key="3">
    <source>
        <dbReference type="Proteomes" id="UP000692954"/>
    </source>
</evidence>
<evidence type="ECO:0000256" key="1">
    <source>
        <dbReference type="SAM" id="MobiDB-lite"/>
    </source>
</evidence>
<dbReference type="OrthoDB" id="309777at2759"/>
<reference evidence="2" key="1">
    <citation type="submission" date="2021-01" db="EMBL/GenBank/DDBJ databases">
        <authorList>
            <consortium name="Genoscope - CEA"/>
            <person name="William W."/>
        </authorList>
    </citation>
    <scope>NUCLEOTIDE SEQUENCE</scope>
</reference>
<feature type="region of interest" description="Disordered" evidence="1">
    <location>
        <begin position="158"/>
        <end position="224"/>
    </location>
</feature>
<gene>
    <name evidence="2" type="ORF">PSON_ATCC_30995.1.T0020485</name>
</gene>
<keyword evidence="3" id="KW-1185">Reference proteome</keyword>
<feature type="region of interest" description="Disordered" evidence="1">
    <location>
        <begin position="11"/>
        <end position="57"/>
    </location>
</feature>
<sequence length="317" mass="37162">MGGCPSKCEIKCGNGQRQEGSTLELNFEQQPQILRNKDRNRSASSSHQGESATLPATNFKRELEYKDNILHTQSDPKNELFVSNIEVELLPIFVTKKQINESTVQYRENRFIIDLEIEVRARILEINQQEQEERQRLIIKEIVKQQLEFEQRKSELISNSQTNQQQENSQNFNQIQQQQQSTKKNTSKESKDSQFASIQSSSFQQSSEKQSNIQSSHIKTDPLKYSTKNPYQIKALEKIMSNYYLEDNSSYSKHKGILKQRNQLQYPHTSKSLPNKRLAKSKLFKKKRVHFSQDTNFNFEKKGEEKKASKTWWKSIF</sequence>
<comment type="caution">
    <text evidence="2">The sequence shown here is derived from an EMBL/GenBank/DDBJ whole genome shotgun (WGS) entry which is preliminary data.</text>
</comment>
<organism evidence="2 3">
    <name type="scientific">Paramecium sonneborni</name>
    <dbReference type="NCBI Taxonomy" id="65129"/>
    <lineage>
        <taxon>Eukaryota</taxon>
        <taxon>Sar</taxon>
        <taxon>Alveolata</taxon>
        <taxon>Ciliophora</taxon>
        <taxon>Intramacronucleata</taxon>
        <taxon>Oligohymenophorea</taxon>
        <taxon>Peniculida</taxon>
        <taxon>Parameciidae</taxon>
        <taxon>Paramecium</taxon>
    </lineage>
</organism>